<protein>
    <submittedName>
        <fullName evidence="2">Uncharacterized protein</fullName>
    </submittedName>
</protein>
<dbReference type="AlphaFoldDB" id="A0A2P5BI19"/>
<dbReference type="Proteomes" id="UP000237105">
    <property type="component" value="Unassembled WGS sequence"/>
</dbReference>
<evidence type="ECO:0000313" key="3">
    <source>
        <dbReference type="Proteomes" id="UP000237105"/>
    </source>
</evidence>
<feature type="compositionally biased region" description="Low complexity" evidence="1">
    <location>
        <begin position="80"/>
        <end position="104"/>
    </location>
</feature>
<name>A0A2P5BI19_PARAD</name>
<dbReference type="EMBL" id="JXTB01000277">
    <property type="protein sequence ID" value="PON48449.1"/>
    <property type="molecule type" value="Genomic_DNA"/>
</dbReference>
<sequence>MINWSTDIKALYHDLEREVFQSKEIEMRKVTPTDEEKKMLNLSEFCYNSKDSVVRNLAEENDDFDIPAQNFPLSTEPYISKLTKPSSSKSAKSSISKSSETSTSRAKKASENAFKPSLLYLKNYMKLLLLELSQLTDIHTNDNAKRIEEDELGIDDQTSKVNENERKDNDGRDSKSAAATDSNAKGYTEEKDTDGENYIEIVVNKDKGSDIVQGVGGKLNVIDDQG</sequence>
<reference evidence="3" key="1">
    <citation type="submission" date="2016-06" db="EMBL/GenBank/DDBJ databases">
        <title>Parallel loss of symbiosis genes in relatives of nitrogen-fixing non-legume Parasponia.</title>
        <authorList>
            <person name="Van Velzen R."/>
            <person name="Holmer R."/>
            <person name="Bu F."/>
            <person name="Rutten L."/>
            <person name="Van Zeijl A."/>
            <person name="Liu W."/>
            <person name="Santuari L."/>
            <person name="Cao Q."/>
            <person name="Sharma T."/>
            <person name="Shen D."/>
            <person name="Roswanjaya Y."/>
            <person name="Wardhani T."/>
            <person name="Kalhor M.S."/>
            <person name="Jansen J."/>
            <person name="Van den Hoogen J."/>
            <person name="Gungor B."/>
            <person name="Hartog M."/>
            <person name="Hontelez J."/>
            <person name="Verver J."/>
            <person name="Yang W.-C."/>
            <person name="Schijlen E."/>
            <person name="Repin R."/>
            <person name="Schilthuizen M."/>
            <person name="Schranz E."/>
            <person name="Heidstra R."/>
            <person name="Miyata K."/>
            <person name="Fedorova E."/>
            <person name="Kohlen W."/>
            <person name="Bisseling T."/>
            <person name="Smit S."/>
            <person name="Geurts R."/>
        </authorList>
    </citation>
    <scope>NUCLEOTIDE SEQUENCE [LARGE SCALE GENOMIC DNA]</scope>
    <source>
        <strain evidence="3">cv. WU1-14</strain>
    </source>
</reference>
<gene>
    <name evidence="2" type="ORF">PanWU01x14_237380</name>
</gene>
<feature type="region of interest" description="Disordered" evidence="1">
    <location>
        <begin position="149"/>
        <end position="196"/>
    </location>
</feature>
<proteinExistence type="predicted"/>
<evidence type="ECO:0000256" key="1">
    <source>
        <dbReference type="SAM" id="MobiDB-lite"/>
    </source>
</evidence>
<accession>A0A2P5BI19</accession>
<keyword evidence="3" id="KW-1185">Reference proteome</keyword>
<organism evidence="2 3">
    <name type="scientific">Parasponia andersonii</name>
    <name type="common">Sponia andersonii</name>
    <dbReference type="NCBI Taxonomy" id="3476"/>
    <lineage>
        <taxon>Eukaryota</taxon>
        <taxon>Viridiplantae</taxon>
        <taxon>Streptophyta</taxon>
        <taxon>Embryophyta</taxon>
        <taxon>Tracheophyta</taxon>
        <taxon>Spermatophyta</taxon>
        <taxon>Magnoliopsida</taxon>
        <taxon>eudicotyledons</taxon>
        <taxon>Gunneridae</taxon>
        <taxon>Pentapetalae</taxon>
        <taxon>rosids</taxon>
        <taxon>fabids</taxon>
        <taxon>Rosales</taxon>
        <taxon>Cannabaceae</taxon>
        <taxon>Parasponia</taxon>
    </lineage>
</organism>
<feature type="compositionally biased region" description="Basic and acidic residues" evidence="1">
    <location>
        <begin position="162"/>
        <end position="175"/>
    </location>
</feature>
<evidence type="ECO:0000313" key="2">
    <source>
        <dbReference type="EMBL" id="PON48449.1"/>
    </source>
</evidence>
<comment type="caution">
    <text evidence="2">The sequence shown here is derived from an EMBL/GenBank/DDBJ whole genome shotgun (WGS) entry which is preliminary data.</text>
</comment>
<feature type="region of interest" description="Disordered" evidence="1">
    <location>
        <begin position="77"/>
        <end position="109"/>
    </location>
</feature>